<dbReference type="GO" id="GO:0032259">
    <property type="term" value="P:methylation"/>
    <property type="evidence" value="ECO:0007669"/>
    <property type="project" value="UniProtKB-KW"/>
</dbReference>
<protein>
    <recommendedName>
        <fullName evidence="3">Post-SET domain-containing protein</fullName>
    </recommendedName>
</protein>
<sequence>MDCHRAHIGLYASQDVSASKKYRVQICCTYGILDDLLLKMISVGEELTLDYQYELLPGQGYPCQCGASTCRGRLY</sequence>
<evidence type="ECO:0000256" key="1">
    <source>
        <dbReference type="ARBA" id="ARBA00022603"/>
    </source>
</evidence>
<gene>
    <name evidence="4" type="ORF">Goshw_001400</name>
    <name evidence="5" type="ORF">Goshw_021794</name>
</gene>
<evidence type="ECO:0000313" key="4">
    <source>
        <dbReference type="EMBL" id="MBA0850557.1"/>
    </source>
</evidence>
<dbReference type="PROSITE" id="PS50868">
    <property type="entry name" value="POST_SET"/>
    <property type="match status" value="1"/>
</dbReference>
<reference evidence="5 6" key="1">
    <citation type="journal article" date="2019" name="Genome Biol. Evol.">
        <title>Insights into the evolution of the New World diploid cottons (Gossypium, subgenus Houzingenia) based on genome sequencing.</title>
        <authorList>
            <person name="Grover C.E."/>
            <person name="Arick M.A. 2nd"/>
            <person name="Thrash A."/>
            <person name="Conover J.L."/>
            <person name="Sanders W.S."/>
            <person name="Peterson D.G."/>
            <person name="Frelichowski J.E."/>
            <person name="Scheffler J.A."/>
            <person name="Scheffler B.E."/>
            <person name="Wendel J.F."/>
        </authorList>
    </citation>
    <scope>NUCLEOTIDE SEQUENCE [LARGE SCALE GENOMIC DNA]</scope>
    <source>
        <strain evidence="5">1</strain>
        <tissue evidence="5">Leaf</tissue>
    </source>
</reference>
<name>A0A7J9KYP3_GOSSC</name>
<evidence type="ECO:0000313" key="6">
    <source>
        <dbReference type="Proteomes" id="UP000593576"/>
    </source>
</evidence>
<dbReference type="OrthoDB" id="308383at2759"/>
<keyword evidence="6" id="KW-1185">Reference proteome</keyword>
<comment type="caution">
    <text evidence="5">The sequence shown here is derived from an EMBL/GenBank/DDBJ whole genome shotgun (WGS) entry which is preliminary data.</text>
</comment>
<dbReference type="EMBL" id="JABFAF010000003">
    <property type="protein sequence ID" value="MBA0851538.1"/>
    <property type="molecule type" value="Genomic_DNA"/>
</dbReference>
<organism evidence="5 6">
    <name type="scientific">Gossypium schwendimanii</name>
    <name type="common">Cotton</name>
    <dbReference type="NCBI Taxonomy" id="34291"/>
    <lineage>
        <taxon>Eukaryota</taxon>
        <taxon>Viridiplantae</taxon>
        <taxon>Streptophyta</taxon>
        <taxon>Embryophyta</taxon>
        <taxon>Tracheophyta</taxon>
        <taxon>Spermatophyta</taxon>
        <taxon>Magnoliopsida</taxon>
        <taxon>eudicotyledons</taxon>
        <taxon>Gunneridae</taxon>
        <taxon>Pentapetalae</taxon>
        <taxon>rosids</taxon>
        <taxon>malvids</taxon>
        <taxon>Malvales</taxon>
        <taxon>Malvaceae</taxon>
        <taxon>Malvoideae</taxon>
        <taxon>Gossypium</taxon>
    </lineage>
</organism>
<evidence type="ECO:0000256" key="2">
    <source>
        <dbReference type="ARBA" id="ARBA00022679"/>
    </source>
</evidence>
<dbReference type="EMBL" id="JABFAF010000003">
    <property type="protein sequence ID" value="MBA0850557.1"/>
    <property type="molecule type" value="Genomic_DNA"/>
</dbReference>
<dbReference type="GO" id="GO:0008168">
    <property type="term" value="F:methyltransferase activity"/>
    <property type="evidence" value="ECO:0007669"/>
    <property type="project" value="UniProtKB-KW"/>
</dbReference>
<dbReference type="SUPFAM" id="SSF82199">
    <property type="entry name" value="SET domain"/>
    <property type="match status" value="1"/>
</dbReference>
<dbReference type="Gene3D" id="2.170.270.10">
    <property type="entry name" value="SET domain"/>
    <property type="match status" value="1"/>
</dbReference>
<dbReference type="InterPro" id="IPR046341">
    <property type="entry name" value="SET_dom_sf"/>
</dbReference>
<keyword evidence="2" id="KW-0808">Transferase</keyword>
<reference evidence="5" key="2">
    <citation type="submission" date="2020-04" db="EMBL/GenBank/DDBJ databases">
        <authorList>
            <person name="Grover C.E."/>
            <person name="Arick M.A. II"/>
            <person name="Thrash A."/>
            <person name="Conover J.L."/>
            <person name="Sanders W.S."/>
            <person name="Peterson D.G."/>
            <person name="Scheffler J.A."/>
            <person name="Scheffler B.E."/>
            <person name="Wendel J.F."/>
        </authorList>
    </citation>
    <scope>NUCLEOTIDE SEQUENCE</scope>
    <source>
        <strain evidence="5">1</strain>
        <tissue evidence="5">Leaf</tissue>
    </source>
</reference>
<evidence type="ECO:0000259" key="3">
    <source>
        <dbReference type="PROSITE" id="PS50868"/>
    </source>
</evidence>
<feature type="domain" description="Post-SET" evidence="3">
    <location>
        <begin position="59"/>
        <end position="75"/>
    </location>
</feature>
<dbReference type="PANTHER" id="PTHR47325:SF1">
    <property type="entry name" value="HISTONE-LYSINE N-METHYLTRANSFERASE SUVR5"/>
    <property type="match status" value="1"/>
</dbReference>
<evidence type="ECO:0000313" key="5">
    <source>
        <dbReference type="EMBL" id="MBA0851538.1"/>
    </source>
</evidence>
<keyword evidence="1" id="KW-0489">Methyltransferase</keyword>
<accession>A0A7J9KYP3</accession>
<dbReference type="PANTHER" id="PTHR47325">
    <property type="entry name" value="HISTONE-LYSINE N-METHYLTRANSFERASE SUVR5"/>
    <property type="match status" value="1"/>
</dbReference>
<dbReference type="AlphaFoldDB" id="A0A7J9KYP3"/>
<dbReference type="Proteomes" id="UP000593576">
    <property type="component" value="Unassembled WGS sequence"/>
</dbReference>
<proteinExistence type="predicted"/>
<dbReference type="InterPro" id="IPR003616">
    <property type="entry name" value="Post-SET_dom"/>
</dbReference>